<sequence length="356" mass="38055">MMYCRILAECALSMSRRVILATSSETFDAQEFDAHIGVLAEKLEFIDLGSLTLGRPGWDYQRKLLKQIDAVAVDYPTADIVVLEGDKLVVPLALHRKSYSRMTVLVMRAPAPGMSGFLSGLNNLLKRVGIAISRKRSVNIKVLAPAMRATPPYSFRGYPAVPDPVELTATSESIETYRSEMKLDRARVWVGVFGNITPRKNLDLVAEAIMKCGGKDFGLLVAGKIGNDERNRCDSSLQRLKKAGGAVVFDTRLLTDRELDSAIAAVDVVAIAHSSEGPSGILGKAAASGVSVAAAGALSLKEDIERLDAGAWSPLSSQAFAKALQQANSRSFVDSVELADGPAFASALLGSNMSVP</sequence>
<evidence type="ECO:0008006" key="3">
    <source>
        <dbReference type="Google" id="ProtNLM"/>
    </source>
</evidence>
<protein>
    <recommendedName>
        <fullName evidence="3">Glycosyltransferase</fullName>
    </recommendedName>
</protein>
<dbReference type="SUPFAM" id="SSF53756">
    <property type="entry name" value="UDP-Glycosyltransferase/glycogen phosphorylase"/>
    <property type="match status" value="1"/>
</dbReference>
<organism evidence="1 2">
    <name type="scientific">Pseudarthrobacter polychromogenes</name>
    <dbReference type="NCBI Taxonomy" id="1676"/>
    <lineage>
        <taxon>Bacteria</taxon>
        <taxon>Bacillati</taxon>
        <taxon>Actinomycetota</taxon>
        <taxon>Actinomycetes</taxon>
        <taxon>Micrococcales</taxon>
        <taxon>Micrococcaceae</taxon>
        <taxon>Pseudarthrobacter</taxon>
    </lineage>
</organism>
<evidence type="ECO:0000313" key="1">
    <source>
        <dbReference type="EMBL" id="GGH11183.1"/>
    </source>
</evidence>
<name>A0ABQ1Y4F0_9MICC</name>
<dbReference type="Gene3D" id="3.40.50.2000">
    <property type="entry name" value="Glycogen Phosphorylase B"/>
    <property type="match status" value="1"/>
</dbReference>
<dbReference type="Proteomes" id="UP000596938">
    <property type="component" value="Unassembled WGS sequence"/>
</dbReference>
<evidence type="ECO:0000313" key="2">
    <source>
        <dbReference type="Proteomes" id="UP000596938"/>
    </source>
</evidence>
<proteinExistence type="predicted"/>
<gene>
    <name evidence="1" type="ORF">GCM10011577_40360</name>
</gene>
<reference evidence="2" key="1">
    <citation type="journal article" date="2019" name="Int. J. Syst. Evol. Microbiol.">
        <title>The Global Catalogue of Microorganisms (GCM) 10K type strain sequencing project: providing services to taxonomists for standard genome sequencing and annotation.</title>
        <authorList>
            <consortium name="The Broad Institute Genomics Platform"/>
            <consortium name="The Broad Institute Genome Sequencing Center for Infectious Disease"/>
            <person name="Wu L."/>
            <person name="Ma J."/>
        </authorList>
    </citation>
    <scope>NUCLEOTIDE SEQUENCE [LARGE SCALE GENOMIC DNA]</scope>
    <source>
        <strain evidence="2">CGMCC 1.1927</strain>
    </source>
</reference>
<keyword evidence="2" id="KW-1185">Reference proteome</keyword>
<comment type="caution">
    <text evidence="1">The sequence shown here is derived from an EMBL/GenBank/DDBJ whole genome shotgun (WGS) entry which is preliminary data.</text>
</comment>
<accession>A0ABQ1Y4F0</accession>
<dbReference type="EMBL" id="BMKU01000025">
    <property type="protein sequence ID" value="GGH11183.1"/>
    <property type="molecule type" value="Genomic_DNA"/>
</dbReference>
<dbReference type="Pfam" id="PF13692">
    <property type="entry name" value="Glyco_trans_1_4"/>
    <property type="match status" value="1"/>
</dbReference>